<dbReference type="OrthoDB" id="688652at2759"/>
<protein>
    <recommendedName>
        <fullName evidence="1">Endonuclease/exonuclease/phosphatase domain-containing protein</fullName>
    </recommendedName>
</protein>
<dbReference type="Pfam" id="PF03372">
    <property type="entry name" value="Exo_endo_phos"/>
    <property type="match status" value="1"/>
</dbReference>
<dbReference type="Proteomes" id="UP000275267">
    <property type="component" value="Unassembled WGS sequence"/>
</dbReference>
<gene>
    <name evidence="2" type="ORF">C2845_PM11G28210</name>
</gene>
<dbReference type="InterPro" id="IPR005135">
    <property type="entry name" value="Endo/exonuclease/phosphatase"/>
</dbReference>
<feature type="domain" description="Endonuclease/exonuclease/phosphatase" evidence="1">
    <location>
        <begin position="10"/>
        <end position="159"/>
    </location>
</feature>
<reference evidence="3" key="1">
    <citation type="journal article" date="2019" name="Nat. Commun.">
        <title>The genome of broomcorn millet.</title>
        <authorList>
            <person name="Zou C."/>
            <person name="Miki D."/>
            <person name="Li D."/>
            <person name="Tang Q."/>
            <person name="Xiao L."/>
            <person name="Rajput S."/>
            <person name="Deng P."/>
            <person name="Jia W."/>
            <person name="Huang R."/>
            <person name="Zhang M."/>
            <person name="Sun Y."/>
            <person name="Hu J."/>
            <person name="Fu X."/>
            <person name="Schnable P.S."/>
            <person name="Li F."/>
            <person name="Zhang H."/>
            <person name="Feng B."/>
            <person name="Zhu X."/>
            <person name="Liu R."/>
            <person name="Schnable J.C."/>
            <person name="Zhu J.-K."/>
            <person name="Zhang H."/>
        </authorList>
    </citation>
    <scope>NUCLEOTIDE SEQUENCE [LARGE SCALE GENOMIC DNA]</scope>
</reference>
<dbReference type="PANTHER" id="PTHR33710:SF49">
    <property type="entry name" value="OS01G0714200 PROTEIN"/>
    <property type="match status" value="1"/>
</dbReference>
<dbReference type="SUPFAM" id="SSF56219">
    <property type="entry name" value="DNase I-like"/>
    <property type="match status" value="1"/>
</dbReference>
<dbReference type="PANTHER" id="PTHR33710">
    <property type="entry name" value="BNAC02G09200D PROTEIN"/>
    <property type="match status" value="1"/>
</dbReference>
<keyword evidence="3" id="KW-1185">Reference proteome</keyword>
<evidence type="ECO:0000313" key="3">
    <source>
        <dbReference type="Proteomes" id="UP000275267"/>
    </source>
</evidence>
<dbReference type="Gene3D" id="3.60.10.10">
    <property type="entry name" value="Endonuclease/exonuclease/phosphatase"/>
    <property type="match status" value="1"/>
</dbReference>
<comment type="caution">
    <text evidence="2">The sequence shown here is derived from an EMBL/GenBank/DDBJ whole genome shotgun (WGS) entry which is preliminary data.</text>
</comment>
<sequence>MRTRAKMRLITWNCWGLGNGPAIRGLLDVQKREPPDILFLAETKRDGESRSDEKDNTWELLRILKKKYDMPWLCSGDFNEILFGCEKEGGPSRPEVCMQKFHSALEDSDLHDLGFVGDPFTWRNNHHVAAWFIKERLDRAVASSAWRGIFPLVKVTNGDPRHSDHRPIIIEVGSREGREWRWQMQVLPKFEARWLEEEDCAARVEEAWVKALSEGDNSLMEVQKRVLGELWEWDRNVLGELEKRISKVKKELEKCRRRNISQEVVKPGTYFAL</sequence>
<organism evidence="2 3">
    <name type="scientific">Panicum miliaceum</name>
    <name type="common">Proso millet</name>
    <name type="synonym">Broomcorn millet</name>
    <dbReference type="NCBI Taxonomy" id="4540"/>
    <lineage>
        <taxon>Eukaryota</taxon>
        <taxon>Viridiplantae</taxon>
        <taxon>Streptophyta</taxon>
        <taxon>Embryophyta</taxon>
        <taxon>Tracheophyta</taxon>
        <taxon>Spermatophyta</taxon>
        <taxon>Magnoliopsida</taxon>
        <taxon>Liliopsida</taxon>
        <taxon>Poales</taxon>
        <taxon>Poaceae</taxon>
        <taxon>PACMAD clade</taxon>
        <taxon>Panicoideae</taxon>
        <taxon>Panicodae</taxon>
        <taxon>Paniceae</taxon>
        <taxon>Panicinae</taxon>
        <taxon>Panicum</taxon>
        <taxon>Panicum sect. Panicum</taxon>
    </lineage>
</organism>
<dbReference type="InterPro" id="IPR036691">
    <property type="entry name" value="Endo/exonu/phosph_ase_sf"/>
</dbReference>
<dbReference type="GO" id="GO:0003824">
    <property type="term" value="F:catalytic activity"/>
    <property type="evidence" value="ECO:0007669"/>
    <property type="project" value="InterPro"/>
</dbReference>
<evidence type="ECO:0000313" key="2">
    <source>
        <dbReference type="EMBL" id="RLN08650.1"/>
    </source>
</evidence>
<dbReference type="AlphaFoldDB" id="A0A3L6RTC7"/>
<accession>A0A3L6RTC7</accession>
<dbReference type="EMBL" id="PQIB02000007">
    <property type="protein sequence ID" value="RLN08650.1"/>
    <property type="molecule type" value="Genomic_DNA"/>
</dbReference>
<proteinExistence type="predicted"/>
<name>A0A3L6RTC7_PANMI</name>
<evidence type="ECO:0000259" key="1">
    <source>
        <dbReference type="Pfam" id="PF03372"/>
    </source>
</evidence>
<dbReference type="STRING" id="4540.A0A3L6RTC7"/>